<dbReference type="InterPro" id="IPR020821">
    <property type="entry name" value="ENPP1-3/EXOG-like_nuc-like"/>
</dbReference>
<dbReference type="GO" id="GO:0046872">
    <property type="term" value="F:metal ion binding"/>
    <property type="evidence" value="ECO:0007669"/>
    <property type="project" value="UniProtKB-KW"/>
</dbReference>
<dbReference type="HOGENOM" id="CLU_055174_2_0_10"/>
<keyword evidence="14" id="KW-1185">Reference proteome</keyword>
<evidence type="ECO:0000256" key="3">
    <source>
        <dbReference type="ARBA" id="ARBA00022722"/>
    </source>
</evidence>
<dbReference type="InterPro" id="IPR001604">
    <property type="entry name" value="Endo_G_ENPP1-like_dom"/>
</dbReference>
<evidence type="ECO:0000256" key="4">
    <source>
        <dbReference type="ARBA" id="ARBA00022723"/>
    </source>
</evidence>
<evidence type="ECO:0000313" key="13">
    <source>
        <dbReference type="EMBL" id="EFA45504.1"/>
    </source>
</evidence>
<keyword evidence="4 9" id="KW-0479">Metal-binding</keyword>
<keyword evidence="5 10" id="KW-0255">Endonuclease</keyword>
<gene>
    <name evidence="13" type="ORF">HMPREF0645_0095</name>
</gene>
<dbReference type="SUPFAM" id="SSF54060">
    <property type="entry name" value="His-Me finger endonucleases"/>
    <property type="match status" value="1"/>
</dbReference>
<evidence type="ECO:0000256" key="10">
    <source>
        <dbReference type="RuleBase" id="RU366055"/>
    </source>
</evidence>
<evidence type="ECO:0000256" key="7">
    <source>
        <dbReference type="ARBA" id="ARBA00022842"/>
    </source>
</evidence>
<feature type="binding site" evidence="9">
    <location>
        <position position="167"/>
    </location>
    <ligand>
        <name>Mg(2+)</name>
        <dbReference type="ChEBI" id="CHEBI:18420"/>
        <note>catalytic</note>
    </ligand>
</feature>
<dbReference type="eggNOG" id="COG1864">
    <property type="taxonomic scope" value="Bacteria"/>
</dbReference>
<dbReference type="Proteomes" id="UP000003160">
    <property type="component" value="Unassembled WGS sequence"/>
</dbReference>
<evidence type="ECO:0000256" key="9">
    <source>
        <dbReference type="PIRSR" id="PIRSR640255-2"/>
    </source>
</evidence>
<sequence length="282" mass="32264">MRNRYLVSILLLGSLIGSPLFERCSDRLVREAEKAIVRGIYSMNTPEIRPEPVDVQLALPAPLSHVPEQILRRKAYVLSFNTETLLPNWVAWRLTAEAVDGHVKRESVSFHEDFNVAPRYRVIPSDYSRSGYDRGHMCPAGDNKWSFQAMEESFLMTNICPQLHSLNAGDWNNLEIQCRAWAREYGEIYIVCGPIVSKKSRKKIGRQRRITVPTGFFKVILCMKGTPKAIGFIFKNVGGRRSKSEYMNTVDDVERITGMDFFPALPDSIENRMEAEACLEDW</sequence>
<keyword evidence="3 10" id="KW-0540">Nuclease</keyword>
<evidence type="ECO:0000256" key="2">
    <source>
        <dbReference type="ARBA" id="ARBA00010052"/>
    </source>
</evidence>
<dbReference type="GO" id="GO:0016787">
    <property type="term" value="F:hydrolase activity"/>
    <property type="evidence" value="ECO:0007669"/>
    <property type="project" value="UniProtKB-KW"/>
</dbReference>
<protein>
    <recommendedName>
        <fullName evidence="10">Endonuclease</fullName>
        <ecNumber evidence="10">3.1.30.-</ecNumber>
    </recommendedName>
</protein>
<dbReference type="PROSITE" id="PS01070">
    <property type="entry name" value="NUCLEASE_NON_SPEC"/>
    <property type="match status" value="1"/>
</dbReference>
<dbReference type="CDD" id="cd00091">
    <property type="entry name" value="NUC"/>
    <property type="match status" value="1"/>
</dbReference>
<dbReference type="GO" id="GO:0003676">
    <property type="term" value="F:nucleic acid binding"/>
    <property type="evidence" value="ECO:0007669"/>
    <property type="project" value="InterPro"/>
</dbReference>
<dbReference type="EMBL" id="ACKS01000009">
    <property type="protein sequence ID" value="EFA45504.1"/>
    <property type="molecule type" value="Genomic_DNA"/>
</dbReference>
<evidence type="ECO:0000259" key="11">
    <source>
        <dbReference type="SMART" id="SM00477"/>
    </source>
</evidence>
<reference evidence="13 14" key="1">
    <citation type="submission" date="2009-10" db="EMBL/GenBank/DDBJ databases">
        <authorList>
            <person name="Qin X."/>
            <person name="Bachman B."/>
            <person name="Battles P."/>
            <person name="Bell A."/>
            <person name="Bess C."/>
            <person name="Bickham C."/>
            <person name="Chaboub L."/>
            <person name="Chen D."/>
            <person name="Coyle M."/>
            <person name="Deiros D.R."/>
            <person name="Dinh H."/>
            <person name="Forbes L."/>
            <person name="Fowler G."/>
            <person name="Francisco L."/>
            <person name="Fu Q."/>
            <person name="Gubbala S."/>
            <person name="Hale W."/>
            <person name="Han Y."/>
            <person name="Hemphill L."/>
            <person name="Highlander S.K."/>
            <person name="Hirani K."/>
            <person name="Hogues M."/>
            <person name="Jackson L."/>
            <person name="Jakkamsetti A."/>
            <person name="Javaid M."/>
            <person name="Jiang H."/>
            <person name="Korchina V."/>
            <person name="Kovar C."/>
            <person name="Lara F."/>
            <person name="Lee S."/>
            <person name="Mata R."/>
            <person name="Mathew T."/>
            <person name="Moen C."/>
            <person name="Morales K."/>
            <person name="Munidasa M."/>
            <person name="Nazareth L."/>
            <person name="Ngo R."/>
            <person name="Nguyen L."/>
            <person name="Okwuonu G."/>
            <person name="Ongeri F."/>
            <person name="Patil S."/>
            <person name="Petrosino J."/>
            <person name="Pham C."/>
            <person name="Pham P."/>
            <person name="Pu L.-L."/>
            <person name="Puazo M."/>
            <person name="Raj R."/>
            <person name="Reid J."/>
            <person name="Rouhana J."/>
            <person name="Saada N."/>
            <person name="Shang Y."/>
            <person name="Simmons D."/>
            <person name="Thornton R."/>
            <person name="Warren J."/>
            <person name="Weissenberger G."/>
            <person name="Zhang J."/>
            <person name="Zhang L."/>
            <person name="Zhou C."/>
            <person name="Zhu D."/>
            <person name="Muzny D."/>
            <person name="Worley K."/>
            <person name="Gibbs R."/>
        </authorList>
    </citation>
    <scope>NUCLEOTIDE SEQUENCE [LARGE SCALE GENOMIC DNA]</scope>
    <source>
        <strain evidence="13 14">DSM 17361</strain>
    </source>
</reference>
<comment type="caution">
    <text evidence="13">The sequence shown here is derived from an EMBL/GenBank/DDBJ whole genome shotgun (WGS) entry which is preliminary data.</text>
</comment>
<evidence type="ECO:0000256" key="5">
    <source>
        <dbReference type="ARBA" id="ARBA00022759"/>
    </source>
</evidence>
<keyword evidence="6 10" id="KW-0378">Hydrolase</keyword>
<dbReference type="SMART" id="SM00477">
    <property type="entry name" value="NUC"/>
    <property type="match status" value="1"/>
</dbReference>
<evidence type="ECO:0000256" key="1">
    <source>
        <dbReference type="ARBA" id="ARBA00001946"/>
    </source>
</evidence>
<proteinExistence type="inferred from homology"/>
<evidence type="ECO:0000313" key="14">
    <source>
        <dbReference type="Proteomes" id="UP000003160"/>
    </source>
</evidence>
<comment type="similarity">
    <text evidence="2 10">Belongs to the DNA/RNA non-specific endonuclease family.</text>
</comment>
<dbReference type="GO" id="GO:0004519">
    <property type="term" value="F:endonuclease activity"/>
    <property type="evidence" value="ECO:0007669"/>
    <property type="project" value="UniProtKB-UniRule"/>
</dbReference>
<evidence type="ECO:0000256" key="6">
    <source>
        <dbReference type="ARBA" id="ARBA00022801"/>
    </source>
</evidence>
<dbReference type="InterPro" id="IPR040255">
    <property type="entry name" value="Non-specific_endonuclease"/>
</dbReference>
<feature type="domain" description="ENPP1-3/EXOG-like endonuclease/phosphodiesterase" evidence="11">
    <location>
        <begin position="73"/>
        <end position="268"/>
    </location>
</feature>
<dbReference type="InterPro" id="IPR044929">
    <property type="entry name" value="DNA/RNA_non-sp_Endonuclease_sf"/>
</dbReference>
<accession>D1PT10</accession>
<dbReference type="SMART" id="SM00892">
    <property type="entry name" value="Endonuclease_NS"/>
    <property type="match status" value="1"/>
</dbReference>
<dbReference type="EC" id="3.1.30.-" evidence="10"/>
<dbReference type="RefSeq" id="WP_007175299.1">
    <property type="nucleotide sequence ID" value="NZ_GG704784.1"/>
</dbReference>
<name>D1PT10_9BACT</name>
<dbReference type="Pfam" id="PF01223">
    <property type="entry name" value="Endonuclease_NS"/>
    <property type="match status" value="1"/>
</dbReference>
<dbReference type="PANTHER" id="PTHR13966:SF5">
    <property type="entry name" value="ENDONUCLEASE G, MITOCHONDRIAL"/>
    <property type="match status" value="1"/>
</dbReference>
<keyword evidence="7" id="KW-0460">Magnesium</keyword>
<feature type="active site" description="Proton acceptor" evidence="8">
    <location>
        <position position="136"/>
    </location>
</feature>
<organism evidence="13 14">
    <name type="scientific">Hallella bergensis DSM 17361</name>
    <dbReference type="NCBI Taxonomy" id="585502"/>
    <lineage>
        <taxon>Bacteria</taxon>
        <taxon>Pseudomonadati</taxon>
        <taxon>Bacteroidota</taxon>
        <taxon>Bacteroidia</taxon>
        <taxon>Bacteroidales</taxon>
        <taxon>Prevotellaceae</taxon>
        <taxon>Hallella</taxon>
    </lineage>
</organism>
<dbReference type="OrthoDB" id="9811262at2"/>
<dbReference type="AlphaFoldDB" id="D1PT10"/>
<dbReference type="InterPro" id="IPR044925">
    <property type="entry name" value="His-Me_finger_sf"/>
</dbReference>
<dbReference type="InterPro" id="IPR018524">
    <property type="entry name" value="DNA/RNA_endonuclease_AS"/>
</dbReference>
<feature type="domain" description="DNA/RNA non-specific endonuclease/pyrophosphatase/phosphodiesterase" evidence="12">
    <location>
        <begin position="72"/>
        <end position="268"/>
    </location>
</feature>
<dbReference type="PANTHER" id="PTHR13966">
    <property type="entry name" value="ENDONUCLEASE RELATED"/>
    <property type="match status" value="1"/>
</dbReference>
<comment type="cofactor">
    <cofactor evidence="1 10">
        <name>Mg(2+)</name>
        <dbReference type="ChEBI" id="CHEBI:18420"/>
    </cofactor>
</comment>
<dbReference type="Gene3D" id="3.40.570.10">
    <property type="entry name" value="Extracellular Endonuclease, subunit A"/>
    <property type="match status" value="1"/>
</dbReference>
<evidence type="ECO:0000256" key="8">
    <source>
        <dbReference type="PIRSR" id="PIRSR640255-1"/>
    </source>
</evidence>
<evidence type="ECO:0000259" key="12">
    <source>
        <dbReference type="SMART" id="SM00892"/>
    </source>
</evidence>